<evidence type="ECO:0000313" key="2">
    <source>
        <dbReference type="EMBL" id="MBU2691916.1"/>
    </source>
</evidence>
<keyword evidence="1" id="KW-0472">Membrane</keyword>
<accession>A0A948W7R3</accession>
<keyword evidence="1" id="KW-1133">Transmembrane helix</keyword>
<dbReference type="EMBL" id="JAHJDP010000077">
    <property type="protein sequence ID" value="MBU2691916.1"/>
    <property type="molecule type" value="Genomic_DNA"/>
</dbReference>
<feature type="transmembrane region" description="Helical" evidence="1">
    <location>
        <begin position="105"/>
        <end position="130"/>
    </location>
</feature>
<keyword evidence="1" id="KW-0812">Transmembrane</keyword>
<feature type="transmembrane region" description="Helical" evidence="1">
    <location>
        <begin position="37"/>
        <end position="55"/>
    </location>
</feature>
<reference evidence="2" key="1">
    <citation type="submission" date="2021-05" db="EMBL/GenBank/DDBJ databases">
        <title>Energy efficiency and biological interactions define the core microbiome of deep oligotrophic groundwater.</title>
        <authorList>
            <person name="Mehrshad M."/>
            <person name="Lopez-Fernandez M."/>
            <person name="Bell E."/>
            <person name="Bernier-Latmani R."/>
            <person name="Bertilsson S."/>
            <person name="Dopson M."/>
        </authorList>
    </citation>
    <scope>NUCLEOTIDE SEQUENCE</scope>
    <source>
        <strain evidence="2">Modern_marine.mb.64</strain>
    </source>
</reference>
<organism evidence="2 3">
    <name type="scientific">Eiseniibacteriota bacterium</name>
    <dbReference type="NCBI Taxonomy" id="2212470"/>
    <lineage>
        <taxon>Bacteria</taxon>
        <taxon>Candidatus Eiseniibacteriota</taxon>
    </lineage>
</organism>
<proteinExistence type="predicted"/>
<evidence type="ECO:0000313" key="3">
    <source>
        <dbReference type="Proteomes" id="UP000777784"/>
    </source>
</evidence>
<feature type="transmembrane region" description="Helical" evidence="1">
    <location>
        <begin position="67"/>
        <end position="85"/>
    </location>
</feature>
<dbReference type="AlphaFoldDB" id="A0A948W7R3"/>
<gene>
    <name evidence="2" type="ORF">KJ970_13430</name>
</gene>
<dbReference type="Proteomes" id="UP000777784">
    <property type="component" value="Unassembled WGS sequence"/>
</dbReference>
<name>A0A948W7R3_UNCEI</name>
<sequence>MLEAFSTPHNRTLTFVFLAICCASVVAAGVVGISDNLPGILLAFGGAAALILAFVHPWRTARQFRLLLLVSVISFVVLAVLHNVFEAVAGMTEIVGAIKILLQGLSIAAFLLAVLVCPPAIMVSAVGSIVMAPRNHRPPAPDRSSDA</sequence>
<evidence type="ECO:0000256" key="1">
    <source>
        <dbReference type="SAM" id="Phobius"/>
    </source>
</evidence>
<comment type="caution">
    <text evidence="2">The sequence shown here is derived from an EMBL/GenBank/DDBJ whole genome shotgun (WGS) entry which is preliminary data.</text>
</comment>
<protein>
    <submittedName>
        <fullName evidence="2">Uncharacterized protein</fullName>
    </submittedName>
</protein>